<dbReference type="SUPFAM" id="SSF47413">
    <property type="entry name" value="lambda repressor-like DNA-binding domains"/>
    <property type="match status" value="1"/>
</dbReference>
<proteinExistence type="predicted"/>
<evidence type="ECO:0000259" key="1">
    <source>
        <dbReference type="PROSITE" id="PS50943"/>
    </source>
</evidence>
<dbReference type="RefSeq" id="WP_126502025.1">
    <property type="nucleotide sequence ID" value="NZ_AP018586.1"/>
</dbReference>
<dbReference type="PROSITE" id="PS50943">
    <property type="entry name" value="HTH_CROC1"/>
    <property type="match status" value="1"/>
</dbReference>
<dbReference type="Proteomes" id="UP000274772">
    <property type="component" value="Chromosome"/>
</dbReference>
<protein>
    <recommendedName>
        <fullName evidence="1">HTH cro/C1-type domain-containing protein</fullName>
    </recommendedName>
</protein>
<dbReference type="Pfam" id="PF01381">
    <property type="entry name" value="HTH_3"/>
    <property type="match status" value="1"/>
</dbReference>
<keyword evidence="3" id="KW-1185">Reference proteome</keyword>
<sequence length="202" mass="23733">MVGKYRKEVGNYLKSIRKNKNITAKSLGANLQYSQSHISGIENGSKKIPPFFIPAYLNYVSDSNEEYNYYADQIAKITEGNFEVEKRQIRKDIKEILNSISKPARMKEFYNNDYNNEKTVTIFSENINDLNFHLEDNLNSKFYKTIELSDYDRKNISKILDIYFINKEELLESIRYDYAGDSLDILALQDKIEEIQNVFKKD</sequence>
<organism evidence="2 3">
    <name type="scientific">Staphylococcus caprae</name>
    <dbReference type="NCBI Taxonomy" id="29380"/>
    <lineage>
        <taxon>Bacteria</taxon>
        <taxon>Bacillati</taxon>
        <taxon>Bacillota</taxon>
        <taxon>Bacilli</taxon>
        <taxon>Bacillales</taxon>
        <taxon>Staphylococcaceae</taxon>
        <taxon>Staphylococcus</taxon>
    </lineage>
</organism>
<dbReference type="InterPro" id="IPR001387">
    <property type="entry name" value="Cro/C1-type_HTH"/>
</dbReference>
<dbReference type="CDD" id="cd00093">
    <property type="entry name" value="HTH_XRE"/>
    <property type="match status" value="1"/>
</dbReference>
<reference evidence="2 3" key="1">
    <citation type="submission" date="2018-05" db="EMBL/GenBank/DDBJ databases">
        <title>Complete genome sequencing of three human clinical isolates of Staphylococcus caprae reveals virulence factors similar to those of S. epidermidis and S. capitis.</title>
        <authorList>
            <person name="Watanabe S."/>
            <person name="Cui L."/>
        </authorList>
    </citation>
    <scope>NUCLEOTIDE SEQUENCE [LARGE SCALE GENOMIC DNA]</scope>
    <source>
        <strain evidence="2 3">JMUB590</strain>
    </source>
</reference>
<gene>
    <name evidence="2" type="ORF">JMUB590_2525</name>
</gene>
<evidence type="ECO:0000313" key="3">
    <source>
        <dbReference type="Proteomes" id="UP000274772"/>
    </source>
</evidence>
<accession>A0ABN5W738</accession>
<dbReference type="EMBL" id="AP018586">
    <property type="protein sequence ID" value="BBD93562.1"/>
    <property type="molecule type" value="Genomic_DNA"/>
</dbReference>
<dbReference type="InterPro" id="IPR010982">
    <property type="entry name" value="Lambda_DNA-bd_dom_sf"/>
</dbReference>
<evidence type="ECO:0000313" key="2">
    <source>
        <dbReference type="EMBL" id="BBD93562.1"/>
    </source>
</evidence>
<feature type="domain" description="HTH cro/C1-type" evidence="1">
    <location>
        <begin position="13"/>
        <end position="49"/>
    </location>
</feature>
<name>A0ABN5W738_9STAP</name>
<dbReference type="Gene3D" id="1.10.260.40">
    <property type="entry name" value="lambda repressor-like DNA-binding domains"/>
    <property type="match status" value="1"/>
</dbReference>